<proteinExistence type="predicted"/>
<organism evidence="4 5">
    <name type="scientific">Carboxydichorda subterranea</name>
    <dbReference type="NCBI Taxonomy" id="3109565"/>
    <lineage>
        <taxon>Bacteria</taxon>
        <taxon>Bacillati</taxon>
        <taxon>Bacillota</taxon>
        <taxon>Limnochordia</taxon>
        <taxon>Limnochordales</taxon>
        <taxon>Geochordaceae</taxon>
        <taxon>Carboxydichorda</taxon>
    </lineage>
</organism>
<dbReference type="InterPro" id="IPR006268">
    <property type="entry name" value="DAHP_syn_2"/>
</dbReference>
<dbReference type="InterPro" id="IPR006218">
    <property type="entry name" value="DAHP1/KDSA"/>
</dbReference>
<keyword evidence="5" id="KW-1185">Reference proteome</keyword>
<dbReference type="EC" id="2.5.1.54" evidence="4"/>
<evidence type="ECO:0000259" key="3">
    <source>
        <dbReference type="Pfam" id="PF18152"/>
    </source>
</evidence>
<name>A0ABZ1C1C9_9FIRM</name>
<dbReference type="SUPFAM" id="SSF51569">
    <property type="entry name" value="Aldolase"/>
    <property type="match status" value="1"/>
</dbReference>
<feature type="domain" description="DAHP synthase ferredoxin-like" evidence="3">
    <location>
        <begin position="2"/>
        <end position="63"/>
    </location>
</feature>
<dbReference type="PANTHER" id="PTHR43018">
    <property type="entry name" value="PHOSPHO-2-DEHYDRO-3-DEOXYHEPTONATE ALDOLASE"/>
    <property type="match status" value="1"/>
</dbReference>
<keyword evidence="1 4" id="KW-0808">Transferase</keyword>
<dbReference type="PANTHER" id="PTHR43018:SF2">
    <property type="entry name" value="PHOSPHO-2-DEHYDRO-3-DEOXYHEPTONATE ALDOLASE"/>
    <property type="match status" value="1"/>
</dbReference>
<accession>A0ABZ1C1C9</accession>
<dbReference type="GO" id="GO:0003849">
    <property type="term" value="F:3-deoxy-7-phosphoheptulonate synthase activity"/>
    <property type="evidence" value="ECO:0007669"/>
    <property type="project" value="UniProtKB-EC"/>
</dbReference>
<evidence type="ECO:0000313" key="5">
    <source>
        <dbReference type="Proteomes" id="UP001332192"/>
    </source>
</evidence>
<dbReference type="EMBL" id="CP141615">
    <property type="protein sequence ID" value="WRP18561.1"/>
    <property type="molecule type" value="Genomic_DNA"/>
</dbReference>
<dbReference type="Pfam" id="PF00793">
    <property type="entry name" value="DAHP_synth_1"/>
    <property type="match status" value="1"/>
</dbReference>
<dbReference type="NCBIfam" id="NF006421">
    <property type="entry name" value="PRK08673.1"/>
    <property type="match status" value="1"/>
</dbReference>
<dbReference type="Gene3D" id="3.20.20.70">
    <property type="entry name" value="Aldolase class I"/>
    <property type="match status" value="1"/>
</dbReference>
<sequence length="339" mass="36239">MLRPDATADQLEAIVDKLHTLGFKTHISRGTERTIVGVIGDRRPEHVSQIEAMAGVERVVPILRPFKLAAREFQPYATQVRVGVDGVTPAVIGGPRVVVIAGPCAIESEEQLDQVAREVQAAGASILRGGAYKPRTSPYSFQGLAEAGLEILAEVRRRLSIPVVTEVLNPKDVDQVAEHADMLQIGARNMQNFALLKEVGRCGRPVLLKRGMAATIEEWLMAAEYVLSSGNSQVVLCERGIRTFETATRNTLDLSAVAVVHELSHLPVIVDPSHGTGRSAYVVPMARAGVAAGADGVMVEVHPAPERALSDGAQSLTLDAFRSMMAELAPIAGAIGRTL</sequence>
<reference evidence="4 5" key="1">
    <citation type="journal article" date="2024" name="Front. Microbiol.">
        <title>Novel thermophilic genera Geochorda gen. nov. and Carboxydochorda gen. nov. from the deep terrestrial subsurface reveal the ecophysiological diversity in the class Limnochordia.</title>
        <authorList>
            <person name="Karnachuk O.V."/>
            <person name="Lukina A.P."/>
            <person name="Avakyan M.R."/>
            <person name="Kadnikov V.V."/>
            <person name="Begmatov S."/>
            <person name="Beletsky A.V."/>
            <person name="Vlasova K.G."/>
            <person name="Novikov A.A."/>
            <person name="Shcherbakova V.A."/>
            <person name="Mardanov A.V."/>
            <person name="Ravin N.V."/>
        </authorList>
    </citation>
    <scope>NUCLEOTIDE SEQUENCE [LARGE SCALE GENOMIC DNA]</scope>
    <source>
        <strain evidence="4 5">L945</strain>
    </source>
</reference>
<dbReference type="NCBIfam" id="TIGR01361">
    <property type="entry name" value="DAHP_synth_Bsub"/>
    <property type="match status" value="1"/>
</dbReference>
<evidence type="ECO:0000259" key="2">
    <source>
        <dbReference type="Pfam" id="PF00793"/>
    </source>
</evidence>
<dbReference type="Pfam" id="PF18152">
    <property type="entry name" value="DAHP_snth_FXD"/>
    <property type="match status" value="1"/>
</dbReference>
<dbReference type="InterPro" id="IPR052899">
    <property type="entry name" value="Class-I_DAHP_synthase"/>
</dbReference>
<evidence type="ECO:0000313" key="4">
    <source>
        <dbReference type="EMBL" id="WRP18561.1"/>
    </source>
</evidence>
<dbReference type="NCBIfam" id="NF009239">
    <property type="entry name" value="PRK12595.1"/>
    <property type="match status" value="1"/>
</dbReference>
<dbReference type="Gene3D" id="3.30.70.1140">
    <property type="entry name" value="Phospho-2-dehydro-3-deoxyheptonate aldolase, domain 1"/>
    <property type="match status" value="1"/>
</dbReference>
<dbReference type="Proteomes" id="UP001332192">
    <property type="component" value="Chromosome"/>
</dbReference>
<evidence type="ECO:0000256" key="1">
    <source>
        <dbReference type="ARBA" id="ARBA00022679"/>
    </source>
</evidence>
<protein>
    <submittedName>
        <fullName evidence="4">3-deoxy-7-phosphoheptulonate synthase</fullName>
        <ecNumber evidence="4">2.5.1.54</ecNumber>
    </submittedName>
</protein>
<gene>
    <name evidence="4" type="primary">aroF</name>
    <name evidence="4" type="ORF">U7230_06050</name>
</gene>
<dbReference type="InterPro" id="IPR013785">
    <property type="entry name" value="Aldolase_TIM"/>
</dbReference>
<dbReference type="InterPro" id="IPR041071">
    <property type="entry name" value="DAHP_snth_FXD"/>
</dbReference>
<feature type="domain" description="DAHP synthetase I/KDSA" evidence="2">
    <location>
        <begin position="94"/>
        <end position="326"/>
    </location>
</feature>